<dbReference type="OrthoDB" id="5426563at2759"/>
<comment type="caution">
    <text evidence="2">The sequence shown here is derived from an EMBL/GenBank/DDBJ whole genome shotgun (WGS) entry which is preliminary data.</text>
</comment>
<accession>A0A317SR03</accession>
<feature type="region of interest" description="Disordered" evidence="1">
    <location>
        <begin position="469"/>
        <end position="555"/>
    </location>
</feature>
<evidence type="ECO:0000313" key="2">
    <source>
        <dbReference type="EMBL" id="PWW76915.1"/>
    </source>
</evidence>
<feature type="region of interest" description="Disordered" evidence="1">
    <location>
        <begin position="136"/>
        <end position="247"/>
    </location>
</feature>
<organism evidence="2 3">
    <name type="scientific">Tuber magnatum</name>
    <name type="common">white Piedmont truffle</name>
    <dbReference type="NCBI Taxonomy" id="42249"/>
    <lineage>
        <taxon>Eukaryota</taxon>
        <taxon>Fungi</taxon>
        <taxon>Dikarya</taxon>
        <taxon>Ascomycota</taxon>
        <taxon>Pezizomycotina</taxon>
        <taxon>Pezizomycetes</taxon>
        <taxon>Pezizales</taxon>
        <taxon>Tuberaceae</taxon>
        <taxon>Tuber</taxon>
    </lineage>
</organism>
<proteinExistence type="predicted"/>
<feature type="compositionally biased region" description="Basic and acidic residues" evidence="1">
    <location>
        <begin position="195"/>
        <end position="213"/>
    </location>
</feature>
<feature type="compositionally biased region" description="Polar residues" evidence="1">
    <location>
        <begin position="218"/>
        <end position="231"/>
    </location>
</feature>
<dbReference type="EMBL" id="PYWC01000029">
    <property type="protein sequence ID" value="PWW76915.1"/>
    <property type="molecule type" value="Genomic_DNA"/>
</dbReference>
<feature type="compositionally biased region" description="Basic and acidic residues" evidence="1">
    <location>
        <begin position="531"/>
        <end position="542"/>
    </location>
</feature>
<feature type="compositionally biased region" description="Low complexity" evidence="1">
    <location>
        <begin position="486"/>
        <end position="495"/>
    </location>
</feature>
<name>A0A317SR03_9PEZI</name>
<feature type="compositionally biased region" description="Low complexity" evidence="1">
    <location>
        <begin position="142"/>
        <end position="152"/>
    </location>
</feature>
<feature type="compositionally biased region" description="Acidic residues" evidence="1">
    <location>
        <begin position="153"/>
        <end position="171"/>
    </location>
</feature>
<evidence type="ECO:0000313" key="3">
    <source>
        <dbReference type="Proteomes" id="UP000246991"/>
    </source>
</evidence>
<gene>
    <name evidence="2" type="ORF">C7212DRAFT_357529</name>
</gene>
<dbReference type="AlphaFoldDB" id="A0A317SR03"/>
<evidence type="ECO:0000256" key="1">
    <source>
        <dbReference type="SAM" id="MobiDB-lite"/>
    </source>
</evidence>
<dbReference type="Proteomes" id="UP000246991">
    <property type="component" value="Unassembled WGS sequence"/>
</dbReference>
<reference evidence="2 3" key="1">
    <citation type="submission" date="2018-03" db="EMBL/GenBank/DDBJ databases">
        <title>Genomes of Pezizomycetes fungi and the evolution of truffles.</title>
        <authorList>
            <person name="Murat C."/>
            <person name="Payen T."/>
            <person name="Noel B."/>
            <person name="Kuo A."/>
            <person name="Martin F.M."/>
        </authorList>
    </citation>
    <scope>NUCLEOTIDE SEQUENCE [LARGE SCALE GENOMIC DNA]</scope>
    <source>
        <strain evidence="2">091103-1</strain>
    </source>
</reference>
<keyword evidence="3" id="KW-1185">Reference proteome</keyword>
<protein>
    <submittedName>
        <fullName evidence="2">Uncharacterized protein</fullName>
    </submittedName>
</protein>
<feature type="region of interest" description="Disordered" evidence="1">
    <location>
        <begin position="70"/>
        <end position="96"/>
    </location>
</feature>
<feature type="compositionally biased region" description="Acidic residues" evidence="1">
    <location>
        <begin position="496"/>
        <end position="505"/>
    </location>
</feature>
<feature type="compositionally biased region" description="Basic and acidic residues" evidence="1">
    <location>
        <begin position="70"/>
        <end position="93"/>
    </location>
</feature>
<feature type="compositionally biased region" description="Low complexity" evidence="1">
    <location>
        <begin position="235"/>
        <end position="247"/>
    </location>
</feature>
<sequence>MNWTGGTRNRAIRASTTSRLQKRYFAKVRAAAQTFAAPSSQGNLPHAFKRKRRTTPEFDIVVKKARTDYEETDRRGSSPLLHIDKGAGKRGGMEMEEDIRKARRRLLLEREDWVCTTLSKPLILKSREEIRKLKNFHREATETGSSGSTSSQEDGDSDDDDDSDDDGDYDDSSTLRNDDKQGTASIAHENRRRVIPREDTPELPEYPEHEDIYIRIGGSTQRSSASATNPTGPAESASRSAEISSTTIRGSSVDTMLLDFYKHEPMFQFQHITPAVSEIVERKRREARQSGYSSSPLARYSRLKGNRVPGLLDGGPGEVNEDDQLIKEVERASSSIPSGSVYSTIVLRDSPSAHGKECLCSRAEGAMGYDFCRIASIETPIDEKVREEETLGHTHLANATFGSSQVSWSTSPAERRPYQHQREQTFDEIASVIISSENLLNLESFVGSGNGTQTRVSVIQNTERDIHEAAQEDEEGGRDESPGIQSSDDSVTEGVVESEVEESEMEIGRDDHSLGDNQESAGPVSPDSGEDNMKDAQESTDREWDEESTTATREDTGEILDTIYVASTIAYGESARAIGTALLHKIALAKPNTT</sequence>